<evidence type="ECO:0000256" key="1">
    <source>
        <dbReference type="SAM" id="MobiDB-lite"/>
    </source>
</evidence>
<feature type="compositionally biased region" description="Basic and acidic residues" evidence="1">
    <location>
        <begin position="163"/>
        <end position="172"/>
    </location>
</feature>
<feature type="compositionally biased region" description="Acidic residues" evidence="1">
    <location>
        <begin position="116"/>
        <end position="144"/>
    </location>
</feature>
<protein>
    <submittedName>
        <fullName evidence="2">Uncharacterized protein</fullName>
    </submittedName>
</protein>
<reference evidence="2" key="2">
    <citation type="submission" date="2022-01" db="EMBL/GenBank/DDBJ databases">
        <authorList>
            <person name="Yamashiro T."/>
            <person name="Shiraishi A."/>
            <person name="Satake H."/>
            <person name="Nakayama K."/>
        </authorList>
    </citation>
    <scope>NUCLEOTIDE SEQUENCE</scope>
</reference>
<evidence type="ECO:0000313" key="2">
    <source>
        <dbReference type="EMBL" id="GJT60641.1"/>
    </source>
</evidence>
<name>A0ABQ5FBJ3_9ASTR</name>
<dbReference type="Proteomes" id="UP001151760">
    <property type="component" value="Unassembled WGS sequence"/>
</dbReference>
<evidence type="ECO:0000313" key="3">
    <source>
        <dbReference type="Proteomes" id="UP001151760"/>
    </source>
</evidence>
<feature type="region of interest" description="Disordered" evidence="1">
    <location>
        <begin position="163"/>
        <end position="182"/>
    </location>
</feature>
<gene>
    <name evidence="2" type="ORF">Tco_1004174</name>
</gene>
<sequence>MFEGLSDIGSLGVVGPEYEGLPWMLDDPYVQVNLQAPPSPDYVPGPEEPEQAPPLPDLVPESVYLEFMPPEDEVFPAEEQPLPAAASPTANSPRYVSESNSEEDPKEDPADYPADGGDDGNDKDESSDNDEDDDVDIEGDEEEEHPAPVDSTTVAFPAIEHAPSAEETKPFEIDESVATPPPHPAYRVTIRMSIRDEPPTPFWSEAEIARLLAIPSPPPSPLSLWSLPPPQIPSPPLLVSSPVPVSPLPLYASLTYPLGYRAVMIRLRAEAPFTSHPLPLPSPIVLPQAPPSGTPPLLPIPLPTPSPPLLLSSTDHRADVREACLPPRKRLCFAFGPRYEVGKSSSAPTARPDGDFRRDYGFIATLDDEIMRDPERDVGYEITDTWDEMLMGMPGAPTTDETELGRRVTDLVTTVRHDTDEIYGRLDDA</sequence>
<keyword evidence="3" id="KW-1185">Reference proteome</keyword>
<comment type="caution">
    <text evidence="2">The sequence shown here is derived from an EMBL/GenBank/DDBJ whole genome shotgun (WGS) entry which is preliminary data.</text>
</comment>
<feature type="region of interest" description="Disordered" evidence="1">
    <location>
        <begin position="35"/>
        <end position="154"/>
    </location>
</feature>
<accession>A0ABQ5FBJ3</accession>
<dbReference type="EMBL" id="BQNB010017218">
    <property type="protein sequence ID" value="GJT60641.1"/>
    <property type="molecule type" value="Genomic_DNA"/>
</dbReference>
<reference evidence="2" key="1">
    <citation type="journal article" date="2022" name="Int. J. Mol. Sci.">
        <title>Draft Genome of Tanacetum Coccineum: Genomic Comparison of Closely Related Tanacetum-Family Plants.</title>
        <authorList>
            <person name="Yamashiro T."/>
            <person name="Shiraishi A."/>
            <person name="Nakayama K."/>
            <person name="Satake H."/>
        </authorList>
    </citation>
    <scope>NUCLEOTIDE SEQUENCE</scope>
</reference>
<proteinExistence type="predicted"/>
<feature type="compositionally biased region" description="Polar residues" evidence="1">
    <location>
        <begin position="88"/>
        <end position="99"/>
    </location>
</feature>
<organism evidence="2 3">
    <name type="scientific">Tanacetum coccineum</name>
    <dbReference type="NCBI Taxonomy" id="301880"/>
    <lineage>
        <taxon>Eukaryota</taxon>
        <taxon>Viridiplantae</taxon>
        <taxon>Streptophyta</taxon>
        <taxon>Embryophyta</taxon>
        <taxon>Tracheophyta</taxon>
        <taxon>Spermatophyta</taxon>
        <taxon>Magnoliopsida</taxon>
        <taxon>eudicotyledons</taxon>
        <taxon>Gunneridae</taxon>
        <taxon>Pentapetalae</taxon>
        <taxon>asterids</taxon>
        <taxon>campanulids</taxon>
        <taxon>Asterales</taxon>
        <taxon>Asteraceae</taxon>
        <taxon>Asteroideae</taxon>
        <taxon>Anthemideae</taxon>
        <taxon>Anthemidinae</taxon>
        <taxon>Tanacetum</taxon>
    </lineage>
</organism>